<comment type="caution">
    <text evidence="2">The sequence shown here is derived from an EMBL/GenBank/DDBJ whole genome shotgun (WGS) entry which is preliminary data.</text>
</comment>
<organism evidence="2">
    <name type="scientific">Ignisphaera aggregans</name>
    <dbReference type="NCBI Taxonomy" id="334771"/>
    <lineage>
        <taxon>Archaea</taxon>
        <taxon>Thermoproteota</taxon>
        <taxon>Thermoprotei</taxon>
        <taxon>Desulfurococcales</taxon>
        <taxon>Desulfurococcaceae</taxon>
        <taxon>Ignisphaera</taxon>
    </lineage>
</organism>
<dbReference type="InterPro" id="IPR002698">
    <property type="entry name" value="FTHF_cligase"/>
</dbReference>
<gene>
    <name evidence="2" type="ORF">ENM66_04650</name>
</gene>
<dbReference type="GO" id="GO:0016874">
    <property type="term" value="F:ligase activity"/>
    <property type="evidence" value="ECO:0007669"/>
    <property type="project" value="UniProtKB-KW"/>
</dbReference>
<dbReference type="Gene3D" id="3.40.50.10420">
    <property type="entry name" value="NagB/RpiA/CoA transferase-like"/>
    <property type="match status" value="1"/>
</dbReference>
<evidence type="ECO:0000256" key="1">
    <source>
        <dbReference type="ARBA" id="ARBA00022884"/>
    </source>
</evidence>
<reference evidence="2" key="1">
    <citation type="journal article" date="2020" name="mSystems">
        <title>Genome- and Community-Level Interaction Insights into Carbon Utilization and Element Cycling Functions of Hydrothermarchaeota in Hydrothermal Sediment.</title>
        <authorList>
            <person name="Zhou Z."/>
            <person name="Liu Y."/>
            <person name="Xu W."/>
            <person name="Pan J."/>
            <person name="Luo Z.H."/>
            <person name="Li M."/>
        </authorList>
    </citation>
    <scope>NUCLEOTIDE SEQUENCE [LARGE SCALE GENOMIC DNA]</scope>
    <source>
        <strain evidence="2">SpSt-1105</strain>
    </source>
</reference>
<dbReference type="SUPFAM" id="SSF100950">
    <property type="entry name" value="NagB/RpiA/CoA transferase-like"/>
    <property type="match status" value="1"/>
</dbReference>
<keyword evidence="2" id="KW-0436">Ligase</keyword>
<proteinExistence type="predicted"/>
<name>A0A7J3Z8X8_9CREN</name>
<dbReference type="FunFam" id="3.40.50.10420:FF:000001">
    <property type="entry name" value="Methenyltetrahydrofolate synthase domain-containing protein"/>
    <property type="match status" value="1"/>
</dbReference>
<dbReference type="InterPro" id="IPR037171">
    <property type="entry name" value="NagB/RpiA_transferase-like"/>
</dbReference>
<dbReference type="AlphaFoldDB" id="A0A7J3Z8X8"/>
<protein>
    <submittedName>
        <fullName evidence="2">5-formyltetrahydrofolate cyclo-ligase</fullName>
    </submittedName>
</protein>
<dbReference type="GO" id="GO:0003723">
    <property type="term" value="F:RNA binding"/>
    <property type="evidence" value="ECO:0007669"/>
    <property type="project" value="UniProtKB-KW"/>
</dbReference>
<sequence>MASSARGFREELRQRIWREVEERGIARFPRPVHGRIPNFVGAEEAAQRLIATDLFRRAQVVKVNPDAPQKPVREAVLKKGKLLVMPTPRISRGFLLLDPKRISPSLYGVATTIQGAFRFGTSIHPREIPEVDLIVAGSVAVSIYGERLGKGEGYSELEYSILRELGKVCEETPIATTVHDIQVVDFRIPVEPWDFTVDQIYTPAKSITCVGEKRRPPGLLWQYLDKEKIESIPILAEMYSKRESKRHATSSNSHMASQP</sequence>
<dbReference type="EMBL" id="DRYQ01000066">
    <property type="protein sequence ID" value="HHQ50623.1"/>
    <property type="molecule type" value="Genomic_DNA"/>
</dbReference>
<dbReference type="PANTHER" id="PTHR13017">
    <property type="entry name" value="5-FORMYLTETRAHYDROFOLATE CYCLO-LIGASE-RELATED"/>
    <property type="match status" value="1"/>
</dbReference>
<dbReference type="PANTHER" id="PTHR13017:SF0">
    <property type="entry name" value="METHENYLTETRAHYDROFOLATE SYNTHASE DOMAIN-CONTAINING PROTEIN"/>
    <property type="match status" value="1"/>
</dbReference>
<dbReference type="InterPro" id="IPR024185">
    <property type="entry name" value="FTHF_cligase-like_sf"/>
</dbReference>
<evidence type="ECO:0000313" key="2">
    <source>
        <dbReference type="EMBL" id="HHQ50623.1"/>
    </source>
</evidence>
<accession>A0A7J3Z8X8</accession>
<dbReference type="GO" id="GO:0005737">
    <property type="term" value="C:cytoplasm"/>
    <property type="evidence" value="ECO:0007669"/>
    <property type="project" value="TreeGrafter"/>
</dbReference>
<keyword evidence="1" id="KW-0694">RNA-binding</keyword>
<dbReference type="Pfam" id="PF01812">
    <property type="entry name" value="5-FTHF_cyc-lig"/>
    <property type="match status" value="1"/>
</dbReference>